<evidence type="ECO:0000256" key="11">
    <source>
        <dbReference type="ARBA" id="ARBA00023180"/>
    </source>
</evidence>
<evidence type="ECO:0000256" key="1">
    <source>
        <dbReference type="ARBA" id="ARBA00004651"/>
    </source>
</evidence>
<evidence type="ECO:0000256" key="17">
    <source>
        <dbReference type="SAM" id="Phobius"/>
    </source>
</evidence>
<evidence type="ECO:0000256" key="16">
    <source>
        <dbReference type="RuleBase" id="RU000688"/>
    </source>
</evidence>
<evidence type="ECO:0000256" key="7">
    <source>
        <dbReference type="ARBA" id="ARBA00023136"/>
    </source>
</evidence>
<dbReference type="GO" id="GO:0005886">
    <property type="term" value="C:plasma membrane"/>
    <property type="evidence" value="ECO:0007669"/>
    <property type="project" value="UniProtKB-SubCell"/>
</dbReference>
<reference evidence="19 20" key="1">
    <citation type="submission" date="2021-06" db="EMBL/GenBank/DDBJ databases">
        <authorList>
            <person name="Palmer J.M."/>
        </authorList>
    </citation>
    <scope>NUCLEOTIDE SEQUENCE [LARGE SCALE GENOMIC DNA]</scope>
    <source>
        <strain evidence="19 20">MEX-2019</strain>
        <tissue evidence="19">Muscle</tissue>
    </source>
</reference>
<feature type="transmembrane region" description="Helical" evidence="17">
    <location>
        <begin position="43"/>
        <end position="66"/>
    </location>
</feature>
<dbReference type="PRINTS" id="PR01822">
    <property type="entry name" value="CCYSTOKININR"/>
</dbReference>
<dbReference type="EMBL" id="JAHHUM010002601">
    <property type="protein sequence ID" value="KAK5602825.1"/>
    <property type="molecule type" value="Genomic_DNA"/>
</dbReference>
<protein>
    <recommendedName>
        <fullName evidence="2">Gastrin/cholecystokinin type B receptor</fullName>
    </recommendedName>
    <alternativeName>
        <fullName evidence="15">Cholecystokinin-2 receptor</fullName>
    </alternativeName>
</protein>
<evidence type="ECO:0000256" key="6">
    <source>
        <dbReference type="ARBA" id="ARBA00023040"/>
    </source>
</evidence>
<keyword evidence="12 16" id="KW-0807">Transducer</keyword>
<feature type="transmembrane region" description="Helical" evidence="17">
    <location>
        <begin position="311"/>
        <end position="330"/>
    </location>
</feature>
<dbReference type="PROSITE" id="PS00237">
    <property type="entry name" value="G_PROTEIN_RECEP_F1_1"/>
    <property type="match status" value="1"/>
</dbReference>
<dbReference type="Gene3D" id="1.20.1070.10">
    <property type="entry name" value="Rhodopsin 7-helix transmembrane proteins"/>
    <property type="match status" value="1"/>
</dbReference>
<dbReference type="PANTHER" id="PTHR24238:SF79">
    <property type="entry name" value="GASTRIN_CHOLECYSTOKININ TYPE B RECEPTOR"/>
    <property type="match status" value="1"/>
</dbReference>
<comment type="caution">
    <text evidence="19">The sequence shown here is derived from an EMBL/GenBank/DDBJ whole genome shotgun (WGS) entry which is preliminary data.</text>
</comment>
<dbReference type="PRINTS" id="PR00527">
    <property type="entry name" value="GASTRINR"/>
</dbReference>
<feature type="domain" description="G-protein coupled receptors family 1 profile" evidence="18">
    <location>
        <begin position="56"/>
        <end position="370"/>
    </location>
</feature>
<sequence length="430" mass="49373">MPPALSEDKGVTVDHRELQGCESKDNQAQKQLLSTGEDHTLRILLYSLIFFSSVLGNLLIIVVLIFNYHMRTVTNAFLLSLAISDLMMAIFCMPFNLIPSILKDFIFGALMCKIVTYLMGTSVSISTFNLVAIALERYNAICRPLSSLQWQTRSHAYRVISVTWLLAFIIMIPYPIISNLRSFKRLDNTTAHQCRHKWPLAAAEQTWHVLLLLVLFTIPGVMMIVAYGLISREVYRGIQFETGLKKNSDVKNGRTSYLPSVPNDGDGCYINEVKRHNTVEMSTMSASTQSMKKDKNLNKASRTTMKDRSRVIRMLVVIVVSFFICWMPLYCVNTWRAFDNVTAERTLSGAPISFIHLLSYTSACVNPIIYCFMNRRFRLAMLRTFLICFLPCYHHYRRHRREERDNEEDVMATRGSMPRFSYTIVSVVKT</sequence>
<evidence type="ECO:0000256" key="12">
    <source>
        <dbReference type="ARBA" id="ARBA00023224"/>
    </source>
</evidence>
<evidence type="ECO:0000256" key="5">
    <source>
        <dbReference type="ARBA" id="ARBA00022989"/>
    </source>
</evidence>
<evidence type="ECO:0000313" key="19">
    <source>
        <dbReference type="EMBL" id="KAK5602825.1"/>
    </source>
</evidence>
<keyword evidence="8" id="KW-0564">Palmitate</keyword>
<organism evidence="19 20">
    <name type="scientific">Crenichthys baileyi</name>
    <name type="common">White River springfish</name>
    <dbReference type="NCBI Taxonomy" id="28760"/>
    <lineage>
        <taxon>Eukaryota</taxon>
        <taxon>Metazoa</taxon>
        <taxon>Chordata</taxon>
        <taxon>Craniata</taxon>
        <taxon>Vertebrata</taxon>
        <taxon>Euteleostomi</taxon>
        <taxon>Actinopterygii</taxon>
        <taxon>Neopterygii</taxon>
        <taxon>Teleostei</taxon>
        <taxon>Neoteleostei</taxon>
        <taxon>Acanthomorphata</taxon>
        <taxon>Ovalentaria</taxon>
        <taxon>Atherinomorphae</taxon>
        <taxon>Cyprinodontiformes</taxon>
        <taxon>Goodeidae</taxon>
        <taxon>Crenichthys</taxon>
    </lineage>
</organism>
<dbReference type="GO" id="GO:0008188">
    <property type="term" value="F:neuropeptide receptor activity"/>
    <property type="evidence" value="ECO:0007669"/>
    <property type="project" value="TreeGrafter"/>
</dbReference>
<dbReference type="PRINTS" id="PR00237">
    <property type="entry name" value="GPCRRHODOPSN"/>
</dbReference>
<keyword evidence="6 16" id="KW-0297">G-protein coupled receptor</keyword>
<evidence type="ECO:0000256" key="13">
    <source>
        <dbReference type="ARBA" id="ARBA00023288"/>
    </source>
</evidence>
<feature type="transmembrane region" description="Helical" evidence="17">
    <location>
        <begin position="78"/>
        <end position="102"/>
    </location>
</feature>
<keyword evidence="20" id="KW-1185">Reference proteome</keyword>
<keyword evidence="13" id="KW-0449">Lipoprotein</keyword>
<keyword evidence="10 16" id="KW-0675">Receptor</keyword>
<dbReference type="Pfam" id="PF00001">
    <property type="entry name" value="7tm_1"/>
    <property type="match status" value="1"/>
</dbReference>
<dbReference type="Proteomes" id="UP001311232">
    <property type="component" value="Unassembled WGS sequence"/>
</dbReference>
<comment type="similarity">
    <text evidence="16">Belongs to the G-protein coupled receptor 1 family.</text>
</comment>
<evidence type="ECO:0000256" key="10">
    <source>
        <dbReference type="ARBA" id="ARBA00023170"/>
    </source>
</evidence>
<comment type="function">
    <text evidence="14">Receptor for gastrin and cholecystokinin. The CCK-B receptors occur throughout the central nervous system where they modulate anxiety, analgesia, arousal, and neuroleptic activity. This receptor mediates its action by association with G proteins that activate a phosphatidylinositol-calcium second messenger system.</text>
</comment>
<keyword evidence="3" id="KW-1003">Cell membrane</keyword>
<evidence type="ECO:0000256" key="9">
    <source>
        <dbReference type="ARBA" id="ARBA00023157"/>
    </source>
</evidence>
<evidence type="ECO:0000256" key="14">
    <source>
        <dbReference type="ARBA" id="ARBA00025402"/>
    </source>
</evidence>
<keyword evidence="4 16" id="KW-0812">Transmembrane</keyword>
<feature type="transmembrane region" description="Helical" evidence="17">
    <location>
        <begin position="350"/>
        <end position="373"/>
    </location>
</feature>
<feature type="transmembrane region" description="Helical" evidence="17">
    <location>
        <begin position="207"/>
        <end position="230"/>
    </location>
</feature>
<evidence type="ECO:0000256" key="4">
    <source>
        <dbReference type="ARBA" id="ARBA00022692"/>
    </source>
</evidence>
<keyword evidence="9" id="KW-1015">Disulfide bond</keyword>
<name>A0AAV9R3E8_9TELE</name>
<accession>A0AAV9R3E8</accession>
<proteinExistence type="inferred from homology"/>
<dbReference type="AlphaFoldDB" id="A0AAV9R3E8"/>
<evidence type="ECO:0000259" key="18">
    <source>
        <dbReference type="PROSITE" id="PS50262"/>
    </source>
</evidence>
<evidence type="ECO:0000313" key="20">
    <source>
        <dbReference type="Proteomes" id="UP001311232"/>
    </source>
</evidence>
<keyword evidence="7 17" id="KW-0472">Membrane</keyword>
<dbReference type="InterPro" id="IPR000314">
    <property type="entry name" value="Gastrin_rcpt"/>
</dbReference>
<dbReference type="PANTHER" id="PTHR24238">
    <property type="entry name" value="G-PROTEIN COUPLED RECEPTOR"/>
    <property type="match status" value="1"/>
</dbReference>
<dbReference type="InterPro" id="IPR000276">
    <property type="entry name" value="GPCR_Rhodpsn"/>
</dbReference>
<dbReference type="GO" id="GO:0015054">
    <property type="term" value="F:gastrin receptor activity"/>
    <property type="evidence" value="ECO:0007669"/>
    <property type="project" value="InterPro"/>
</dbReference>
<feature type="transmembrane region" description="Helical" evidence="17">
    <location>
        <begin position="156"/>
        <end position="177"/>
    </location>
</feature>
<dbReference type="InterPro" id="IPR017452">
    <property type="entry name" value="GPCR_Rhodpsn_7TM"/>
</dbReference>
<gene>
    <name evidence="19" type="ORF">CRENBAI_025098</name>
</gene>
<keyword evidence="5 17" id="KW-1133">Transmembrane helix</keyword>
<evidence type="ECO:0000256" key="3">
    <source>
        <dbReference type="ARBA" id="ARBA00022475"/>
    </source>
</evidence>
<comment type="subcellular location">
    <subcellularLocation>
        <location evidence="1">Cell membrane</location>
        <topology evidence="1">Multi-pass membrane protein</topology>
    </subcellularLocation>
</comment>
<feature type="transmembrane region" description="Helical" evidence="17">
    <location>
        <begin position="114"/>
        <end position="135"/>
    </location>
</feature>
<evidence type="ECO:0000256" key="15">
    <source>
        <dbReference type="ARBA" id="ARBA00031093"/>
    </source>
</evidence>
<keyword evidence="11" id="KW-0325">Glycoprotein</keyword>
<dbReference type="PROSITE" id="PS50262">
    <property type="entry name" value="G_PROTEIN_RECEP_F1_2"/>
    <property type="match status" value="1"/>
</dbReference>
<dbReference type="InterPro" id="IPR009126">
    <property type="entry name" value="Cholcskin_rcpt"/>
</dbReference>
<dbReference type="SUPFAM" id="SSF81321">
    <property type="entry name" value="Family A G protein-coupled receptor-like"/>
    <property type="match status" value="1"/>
</dbReference>
<evidence type="ECO:0000256" key="8">
    <source>
        <dbReference type="ARBA" id="ARBA00023139"/>
    </source>
</evidence>
<evidence type="ECO:0000256" key="2">
    <source>
        <dbReference type="ARBA" id="ARBA00019090"/>
    </source>
</evidence>